<sequence length="962" mass="111049">MKITRLDIYGFGKHENKIIEFGENVNVVFGQNEAGKTTIQQFILQILFGFPQKNSTLLRYEPKSGGKYGGRIHINDCVYGECIIERVRGKSAGEVTVYFNDGTQGGEEELSDLIRHYDRTSFESVFSFSVLQLQGFERMDENELSRTLLASGTTGVDTLLQVEKKMEKEAGDLFKKTGRVPAMNVLLQQLKEMEDDLKKEQHRLADYAPKMKRIDEIEQRLARLKKHYDERKDENQNLSLQLQSLPLTLRKKTLLDNLTIVKNEHFPSDGIRRYETVRSKWTETDVRLRGVDEEIVFMRERLEQALDLTTLAEMQRLLALEPEWHKWHADLKAVRDNMEQLHAKKMRLLDRLGVKETDRIVTADVSIHKEEQLYEGTQKIAELDRQLEYVDRQLIALEQEQQGLQSEHNDLQQTAPSEANQKRVEQWPEMRGKLAEARAYVAMRQQDSTDGNRMIMLLLMIAAIASAVVGFIEKQWFGIFVGLLIALGAVLMIVGKRRQSPDDKRKKMMQIIENVGGQEGQMEQLVEEVNDFKSSQLRLEQLIASNERKMTQLGSEYEAFSREREALENNLLHFFISYGLDKIPNAGILHEFFSMARSVQEAEREIMQAMKKQDILTNDISERTAELKARVTSEIAVDQLYEELRKTYVELRTAEQENERLSNRLDELKKEKSHLHELTVAYKKQVDELFNEARVANENEFYDAQRNFEKTQALTQQLLDVESQLAHFGNLKVRSDVPEQVLKSDLAATQEQMNELEHELEQLIDEKATLKAETDKLLSDDTYQSKQQFFEMKKAEFNEMAHQWSIRQAIVQAIKGMMKELKDTKLPEVLVQAENLFATLTDGLYTAMEITETGLFRAVASDGTRYPIIELSQATKEQAYISLRLSLAMAMESTAPFPILMDDPFVHFDKERLSRMISIVNQLSEKHQFIYTTCHDKIKEEWTTATIINVSEIGNDKGAIAT</sequence>
<feature type="coiled-coil region" evidence="1">
    <location>
        <begin position="599"/>
        <end position="678"/>
    </location>
</feature>
<proteinExistence type="predicted"/>
<name>A0ABR8UCU7_9BACL</name>
<gene>
    <name evidence="5" type="ORF">H9649_14930</name>
</gene>
<feature type="coiled-coil region" evidence="1">
    <location>
        <begin position="183"/>
        <end position="241"/>
    </location>
</feature>
<dbReference type="InterPro" id="IPR038734">
    <property type="entry name" value="YhaN_AAA"/>
</dbReference>
<keyword evidence="6" id="KW-1185">Reference proteome</keyword>
<feature type="transmembrane region" description="Helical" evidence="3">
    <location>
        <begin position="454"/>
        <end position="472"/>
    </location>
</feature>
<evidence type="ECO:0000256" key="3">
    <source>
        <dbReference type="SAM" id="Phobius"/>
    </source>
</evidence>
<dbReference type="RefSeq" id="WP_191695690.1">
    <property type="nucleotide sequence ID" value="NZ_JACSQN010000016.1"/>
</dbReference>
<keyword evidence="1" id="KW-0175">Coiled coil</keyword>
<protein>
    <submittedName>
        <fullName evidence="5">AAA family ATPase</fullName>
    </submittedName>
</protein>
<organism evidence="5 6">
    <name type="scientific">Sporosarcina quadrami</name>
    <dbReference type="NCBI Taxonomy" id="2762234"/>
    <lineage>
        <taxon>Bacteria</taxon>
        <taxon>Bacillati</taxon>
        <taxon>Bacillota</taxon>
        <taxon>Bacilli</taxon>
        <taxon>Bacillales</taxon>
        <taxon>Caryophanaceae</taxon>
        <taxon>Sporosarcina</taxon>
    </lineage>
</organism>
<evidence type="ECO:0000313" key="5">
    <source>
        <dbReference type="EMBL" id="MBD7985865.1"/>
    </source>
</evidence>
<feature type="compositionally biased region" description="Polar residues" evidence="2">
    <location>
        <begin position="405"/>
        <end position="419"/>
    </location>
</feature>
<comment type="caution">
    <text evidence="5">The sequence shown here is derived from an EMBL/GenBank/DDBJ whole genome shotgun (WGS) entry which is preliminary data.</text>
</comment>
<feature type="domain" description="YhaN AAA" evidence="4">
    <location>
        <begin position="1"/>
        <end position="203"/>
    </location>
</feature>
<reference evidence="5 6" key="1">
    <citation type="submission" date="2020-08" db="EMBL/GenBank/DDBJ databases">
        <title>A Genomic Blueprint of the Chicken Gut Microbiome.</title>
        <authorList>
            <person name="Gilroy R."/>
            <person name="Ravi A."/>
            <person name="Getino M."/>
            <person name="Pursley I."/>
            <person name="Horton D.L."/>
            <person name="Alikhan N.-F."/>
            <person name="Baker D."/>
            <person name="Gharbi K."/>
            <person name="Hall N."/>
            <person name="Watson M."/>
            <person name="Adriaenssens E.M."/>
            <person name="Foster-Nyarko E."/>
            <person name="Jarju S."/>
            <person name="Secka A."/>
            <person name="Antonio M."/>
            <person name="Oren A."/>
            <person name="Chaudhuri R."/>
            <person name="La Ragione R.M."/>
            <person name="Hildebrand F."/>
            <person name="Pallen M.J."/>
        </authorList>
    </citation>
    <scope>NUCLEOTIDE SEQUENCE [LARGE SCALE GENOMIC DNA]</scope>
    <source>
        <strain evidence="5 6">Sa2YVA2</strain>
    </source>
</reference>
<dbReference type="Proteomes" id="UP000626786">
    <property type="component" value="Unassembled WGS sequence"/>
</dbReference>
<keyword evidence="3" id="KW-1133">Transmembrane helix</keyword>
<accession>A0ABR8UCU7</accession>
<dbReference type="InterPro" id="IPR027417">
    <property type="entry name" value="P-loop_NTPase"/>
</dbReference>
<dbReference type="PANTHER" id="PTHR41259:SF1">
    <property type="entry name" value="DOUBLE-STRAND BREAK REPAIR RAD50 ATPASE, PUTATIVE-RELATED"/>
    <property type="match status" value="1"/>
</dbReference>
<dbReference type="Gene3D" id="3.40.50.300">
    <property type="entry name" value="P-loop containing nucleotide triphosphate hydrolases"/>
    <property type="match status" value="2"/>
</dbReference>
<evidence type="ECO:0000313" key="6">
    <source>
        <dbReference type="Proteomes" id="UP000626786"/>
    </source>
</evidence>
<evidence type="ECO:0000259" key="4">
    <source>
        <dbReference type="Pfam" id="PF13514"/>
    </source>
</evidence>
<dbReference type="Pfam" id="PF13514">
    <property type="entry name" value="AAA_27"/>
    <property type="match status" value="1"/>
</dbReference>
<feature type="transmembrane region" description="Helical" evidence="3">
    <location>
        <begin position="478"/>
        <end position="495"/>
    </location>
</feature>
<dbReference type="PANTHER" id="PTHR41259">
    <property type="entry name" value="DOUBLE-STRAND BREAK REPAIR RAD50 ATPASE, PUTATIVE-RELATED"/>
    <property type="match status" value="1"/>
</dbReference>
<evidence type="ECO:0000256" key="1">
    <source>
        <dbReference type="SAM" id="Coils"/>
    </source>
</evidence>
<keyword evidence="3" id="KW-0812">Transmembrane</keyword>
<dbReference type="EMBL" id="JACSQN010000016">
    <property type="protein sequence ID" value="MBD7985865.1"/>
    <property type="molecule type" value="Genomic_DNA"/>
</dbReference>
<feature type="coiled-coil region" evidence="1">
    <location>
        <begin position="739"/>
        <end position="780"/>
    </location>
</feature>
<keyword evidence="3" id="KW-0472">Membrane</keyword>
<evidence type="ECO:0000256" key="2">
    <source>
        <dbReference type="SAM" id="MobiDB-lite"/>
    </source>
</evidence>
<dbReference type="SUPFAM" id="SSF52540">
    <property type="entry name" value="P-loop containing nucleoside triphosphate hydrolases"/>
    <property type="match status" value="1"/>
</dbReference>
<feature type="region of interest" description="Disordered" evidence="2">
    <location>
        <begin position="405"/>
        <end position="425"/>
    </location>
</feature>